<gene>
    <name evidence="16" type="primary">flhF</name>
    <name evidence="16" type="ORF">CWI70_08465</name>
</gene>
<dbReference type="Pfam" id="PF00448">
    <property type="entry name" value="SRP54"/>
    <property type="match status" value="1"/>
</dbReference>
<evidence type="ECO:0000256" key="3">
    <source>
        <dbReference type="ARBA" id="ARBA00014919"/>
    </source>
</evidence>
<dbReference type="GO" id="GO:0015031">
    <property type="term" value="P:protein transport"/>
    <property type="evidence" value="ECO:0007669"/>
    <property type="project" value="UniProtKB-KW"/>
</dbReference>
<keyword evidence="16" id="KW-0282">Flagellum</keyword>
<organism evidence="16 17">
    <name type="scientific">Pseudidiomarina homiensis</name>
    <dbReference type="NCBI Taxonomy" id="364198"/>
    <lineage>
        <taxon>Bacteria</taxon>
        <taxon>Pseudomonadati</taxon>
        <taxon>Pseudomonadota</taxon>
        <taxon>Gammaproteobacteria</taxon>
        <taxon>Alteromonadales</taxon>
        <taxon>Idiomarinaceae</taxon>
        <taxon>Pseudidiomarina</taxon>
    </lineage>
</organism>
<dbReference type="CDD" id="cd17873">
    <property type="entry name" value="FlhF"/>
    <property type="match status" value="1"/>
</dbReference>
<evidence type="ECO:0000256" key="13">
    <source>
        <dbReference type="NCBIfam" id="TIGR03499"/>
    </source>
</evidence>
<evidence type="ECO:0000259" key="15">
    <source>
        <dbReference type="SMART" id="SM00962"/>
    </source>
</evidence>
<evidence type="ECO:0000256" key="5">
    <source>
        <dbReference type="ARBA" id="ARBA00022475"/>
    </source>
</evidence>
<comment type="subcellular location">
    <subcellularLocation>
        <location evidence="1">Cell membrane</location>
        <topology evidence="1">Peripheral membrane protein</topology>
        <orientation evidence="1">Cytoplasmic side</orientation>
    </subcellularLocation>
</comment>
<dbReference type="GO" id="GO:0005525">
    <property type="term" value="F:GTP binding"/>
    <property type="evidence" value="ECO:0007669"/>
    <property type="project" value="UniProtKB-UniRule"/>
</dbReference>
<proteinExistence type="inferred from homology"/>
<dbReference type="Gene3D" id="3.40.50.300">
    <property type="entry name" value="P-loop containing nucleotide triphosphate hydrolases"/>
    <property type="match status" value="1"/>
</dbReference>
<evidence type="ECO:0000256" key="6">
    <source>
        <dbReference type="ARBA" id="ARBA00022741"/>
    </source>
</evidence>
<evidence type="ECO:0000256" key="2">
    <source>
        <dbReference type="ARBA" id="ARBA00008531"/>
    </source>
</evidence>
<evidence type="ECO:0000313" key="16">
    <source>
        <dbReference type="EMBL" id="RUO56751.1"/>
    </source>
</evidence>
<dbReference type="PANTHER" id="PTHR43134">
    <property type="entry name" value="SIGNAL RECOGNITION PARTICLE RECEPTOR SUBUNIT ALPHA"/>
    <property type="match status" value="1"/>
</dbReference>
<keyword evidence="9" id="KW-0342">GTP-binding</keyword>
<dbReference type="SUPFAM" id="SSF52540">
    <property type="entry name" value="P-loop containing nucleoside triphosphate hydrolases"/>
    <property type="match status" value="1"/>
</dbReference>
<feature type="domain" description="SRP54-type proteins GTP-binding" evidence="15">
    <location>
        <begin position="154"/>
        <end position="354"/>
    </location>
</feature>
<dbReference type="EMBL" id="PIPX01000001">
    <property type="protein sequence ID" value="RUO56751.1"/>
    <property type="molecule type" value="Genomic_DNA"/>
</dbReference>
<dbReference type="OrthoDB" id="9778554at2"/>
<evidence type="ECO:0000259" key="14">
    <source>
        <dbReference type="SMART" id="SM00382"/>
    </source>
</evidence>
<dbReference type="RefSeq" id="WP_126772252.1">
    <property type="nucleotide sequence ID" value="NZ_PIPX01000001.1"/>
</dbReference>
<comment type="function">
    <text evidence="12">Necessary for flagellar biosynthesis. May be involved in translocation of the flagellum.</text>
</comment>
<dbReference type="FunFam" id="3.40.50.300:FF:000695">
    <property type="entry name" value="Flagellar biosynthesis regulator FlhF"/>
    <property type="match status" value="1"/>
</dbReference>
<dbReference type="GO" id="GO:0044781">
    <property type="term" value="P:bacterial-type flagellum organization"/>
    <property type="evidence" value="ECO:0007669"/>
    <property type="project" value="UniProtKB-UniRule"/>
</dbReference>
<dbReference type="Proteomes" id="UP000287649">
    <property type="component" value="Unassembled WGS sequence"/>
</dbReference>
<dbReference type="Gene3D" id="1.20.120.1380">
    <property type="entry name" value="Flagellar FlhF biosynthesis protein, N domain"/>
    <property type="match status" value="1"/>
</dbReference>
<dbReference type="NCBIfam" id="TIGR03499">
    <property type="entry name" value="FlhF"/>
    <property type="match status" value="1"/>
</dbReference>
<evidence type="ECO:0000256" key="9">
    <source>
        <dbReference type="ARBA" id="ARBA00023134"/>
    </source>
</evidence>
<sequence>MSLKRFEAQSHKEAMRLVRAAMGADAIIVTSRKTAQGFEVFALREEDLDNVVGEAPAEAASDITRQLLHDVQEMRSLLQQQMNQNPPEDKRKWSYLKLRSSGYSEALARELITLMPQHLSRSETRSEAIEAWLTQQLAARLQHPQQDWDLLQHQGVIALVGPTGVGKTTTTAKLAAHYVMQMGSESLLLVTTDSYRVGAQQQLATYAELLNVELFAMTDDSDLEVLAEKIKNKRLVLVDTVGMSQRDHRLTQRIASFSVPELGSKPRLALLLNAASQQATLHEVASVYQTIAEQLELPLRDCILTKTDEASCLGGALDTAMHFGLCLQAVSGGQQVPEDIQAPDFNALVAASLTVTAETHAFAESEGAQLSSGLSPDSYALVSHAQVIRQCVEGLAAVVPDFAEVSARIGDASTIGELPRQLPQATAWALWSAPRPFQGWGQLTPHIALDSAGLPLVDAVLQHLCDDAEVLQPNQGHLFDYLPNVTQLMALEQEQVAWLAKPSRNHHVVSQGEKNSCVKVIARNGIDLDQWTMTYRGEQRKVKLRIAAVSLQRDSEETLQLLGVKVSAGKAKGSQFERFFLVHSACTAEQTRCLVDYMLLNDELPRLTRLAWQQLESNAAITENSVEANNKRLYLSGVLAALASRVEHTQHQGGSQVRAQLMALTQRSGRIEASKLMSAMWQVIQAHEAFRVVYQQEQ</sequence>
<keyword evidence="16" id="KW-0966">Cell projection</keyword>
<dbReference type="GO" id="GO:0006614">
    <property type="term" value="P:SRP-dependent cotranslational protein targeting to membrane"/>
    <property type="evidence" value="ECO:0007669"/>
    <property type="project" value="UniProtKB-UniRule"/>
</dbReference>
<comment type="similarity">
    <text evidence="2">Belongs to the GTP-binding SRP family.</text>
</comment>
<evidence type="ECO:0000256" key="12">
    <source>
        <dbReference type="ARBA" id="ARBA00025337"/>
    </source>
</evidence>
<evidence type="ECO:0000256" key="7">
    <source>
        <dbReference type="ARBA" id="ARBA00022795"/>
    </source>
</evidence>
<protein>
    <recommendedName>
        <fullName evidence="3 13">Flagellar biosynthesis protein FlhF</fullName>
    </recommendedName>
</protein>
<evidence type="ECO:0000256" key="8">
    <source>
        <dbReference type="ARBA" id="ARBA00022927"/>
    </source>
</evidence>
<evidence type="ECO:0000313" key="17">
    <source>
        <dbReference type="Proteomes" id="UP000287649"/>
    </source>
</evidence>
<feature type="domain" description="AAA+ ATPase" evidence="14">
    <location>
        <begin position="153"/>
        <end position="327"/>
    </location>
</feature>
<dbReference type="InterPro" id="IPR020006">
    <property type="entry name" value="FlhF"/>
</dbReference>
<keyword evidence="11" id="KW-1006">Bacterial flagellum protein export</keyword>
<dbReference type="GO" id="GO:0005886">
    <property type="term" value="C:plasma membrane"/>
    <property type="evidence" value="ECO:0007669"/>
    <property type="project" value="UniProtKB-SubCell"/>
</dbReference>
<evidence type="ECO:0000256" key="11">
    <source>
        <dbReference type="ARBA" id="ARBA00023225"/>
    </source>
</evidence>
<keyword evidence="10" id="KW-0472">Membrane</keyword>
<keyword evidence="16" id="KW-0969">Cilium</keyword>
<dbReference type="SMART" id="SM00382">
    <property type="entry name" value="AAA"/>
    <property type="match status" value="1"/>
</dbReference>
<keyword evidence="4" id="KW-0813">Transport</keyword>
<dbReference type="PANTHER" id="PTHR43134:SF3">
    <property type="entry name" value="FLAGELLAR BIOSYNTHESIS PROTEIN FLHF"/>
    <property type="match status" value="1"/>
</dbReference>
<evidence type="ECO:0000256" key="1">
    <source>
        <dbReference type="ARBA" id="ARBA00004413"/>
    </source>
</evidence>
<dbReference type="InterPro" id="IPR003593">
    <property type="entry name" value="AAA+_ATPase"/>
</dbReference>
<reference evidence="17" key="1">
    <citation type="journal article" date="2018" name="Front. Microbiol.">
        <title>Genome-Based Analysis Reveals the Taxonomy and Diversity of the Family Idiomarinaceae.</title>
        <authorList>
            <person name="Liu Y."/>
            <person name="Lai Q."/>
            <person name="Shao Z."/>
        </authorList>
    </citation>
    <scope>NUCLEOTIDE SEQUENCE [LARGE SCALE GENOMIC DNA]</scope>
    <source>
        <strain evidence="17">PO-M2</strain>
    </source>
</reference>
<dbReference type="InterPro" id="IPR047040">
    <property type="entry name" value="FlhF__GTPase_dom"/>
</dbReference>
<accession>A0A432Y787</accession>
<keyword evidence="5" id="KW-1003">Cell membrane</keyword>
<comment type="caution">
    <text evidence="16">The sequence shown here is derived from an EMBL/GenBank/DDBJ whole genome shotgun (WGS) entry which is preliminary data.</text>
</comment>
<keyword evidence="8" id="KW-0653">Protein transport</keyword>
<evidence type="ECO:0000256" key="4">
    <source>
        <dbReference type="ARBA" id="ARBA00022448"/>
    </source>
</evidence>
<dbReference type="AlphaFoldDB" id="A0A432Y787"/>
<dbReference type="SMART" id="SM00962">
    <property type="entry name" value="SRP54"/>
    <property type="match status" value="1"/>
</dbReference>
<evidence type="ECO:0000256" key="10">
    <source>
        <dbReference type="ARBA" id="ARBA00023136"/>
    </source>
</evidence>
<name>A0A432Y787_9GAMM</name>
<dbReference type="InterPro" id="IPR027417">
    <property type="entry name" value="P-loop_NTPase"/>
</dbReference>
<keyword evidence="7" id="KW-1005">Bacterial flagellum biogenesis</keyword>
<dbReference type="InterPro" id="IPR000897">
    <property type="entry name" value="SRP54_GTPase_dom"/>
</dbReference>
<dbReference type="GO" id="GO:0005047">
    <property type="term" value="F:signal recognition particle binding"/>
    <property type="evidence" value="ECO:0007669"/>
    <property type="project" value="TreeGrafter"/>
</dbReference>
<keyword evidence="17" id="KW-1185">Reference proteome</keyword>
<keyword evidence="6" id="KW-0547">Nucleotide-binding</keyword>
<dbReference type="GO" id="GO:0003924">
    <property type="term" value="F:GTPase activity"/>
    <property type="evidence" value="ECO:0007669"/>
    <property type="project" value="UniProtKB-UniRule"/>
</dbReference>